<evidence type="ECO:0000256" key="1">
    <source>
        <dbReference type="ARBA" id="ARBA00023118"/>
    </source>
</evidence>
<dbReference type="EMBL" id="JAIOIU010000166">
    <property type="protein sequence ID" value="MBZ0161051.1"/>
    <property type="molecule type" value="Genomic_DNA"/>
</dbReference>
<dbReference type="CDD" id="cd09726">
    <property type="entry name" value="RAMP_I_III"/>
    <property type="match status" value="1"/>
</dbReference>
<reference evidence="3 4" key="1">
    <citation type="journal article" date="2021" name="bioRxiv">
        <title>Unraveling nitrogen, sulfur and carbon metabolic pathways and microbial community transcriptional responses to substrate deprivation and toxicity stresses in a bioreactor mimicking anoxic brackish coastal sediment conditions.</title>
        <authorList>
            <person name="Martins P.D."/>
            <person name="Echeveste M.J."/>
            <person name="Arshad A."/>
            <person name="Kurth J."/>
            <person name="Ouboter H."/>
            <person name="Jetten M.S.M."/>
            <person name="Welte C.U."/>
        </authorList>
    </citation>
    <scope>NUCLEOTIDE SEQUENCE [LARGE SCALE GENOMIC DNA]</scope>
    <source>
        <strain evidence="3">MAG_38</strain>
    </source>
</reference>
<evidence type="ECO:0000313" key="4">
    <source>
        <dbReference type="Proteomes" id="UP001197609"/>
    </source>
</evidence>
<dbReference type="InterPro" id="IPR052216">
    <property type="entry name" value="CRISPR_Csm3_endoribonuclease"/>
</dbReference>
<evidence type="ECO:0000259" key="2">
    <source>
        <dbReference type="Pfam" id="PF03787"/>
    </source>
</evidence>
<dbReference type="Proteomes" id="UP001197609">
    <property type="component" value="Unassembled WGS sequence"/>
</dbReference>
<proteinExistence type="predicted"/>
<dbReference type="AlphaFoldDB" id="A0AAJ1AKS9"/>
<dbReference type="PANTHER" id="PTHR35579">
    <property type="entry name" value="CRISPR SYSTEM CMS ENDORIBONUCLEASE CSM3"/>
    <property type="match status" value="1"/>
</dbReference>
<accession>A0AAJ1AKS9</accession>
<sequence length="248" mass="26779">MPPTSIELPSLVVQTRGPMHIGTGFARGMVNRTVVKGRDGLVYIPGSTLKGKVRSTCEALASLHRIGDCGAPHPRQMVPHRDTCLICRIFGAPGQGADLRWQSARLTEDWIEALRPNPASRAALGQTITRTQVQLSRMRGLAAEAKLFTSEFTAGGLTYEARPALIERLRLTPVSVADDPDVYYELVLLLTGLKSVGTLGGGTSRGAGECVCVLPENVIVDGRQVPVERQLANVEALELYREEAEAQP</sequence>
<organism evidence="3 4">
    <name type="scientific">Candidatus Methylomirabilis tolerans</name>
    <dbReference type="NCBI Taxonomy" id="3123416"/>
    <lineage>
        <taxon>Bacteria</taxon>
        <taxon>Candidatus Methylomirabilota</taxon>
        <taxon>Candidatus Methylomirabilia</taxon>
        <taxon>Candidatus Methylomirabilales</taxon>
        <taxon>Candidatus Methylomirabilaceae</taxon>
        <taxon>Candidatus Methylomirabilis</taxon>
    </lineage>
</organism>
<evidence type="ECO:0000313" key="3">
    <source>
        <dbReference type="EMBL" id="MBZ0161051.1"/>
    </source>
</evidence>
<protein>
    <recommendedName>
        <fullName evidence="2">CRISPR type III-associated protein domain-containing protein</fullName>
    </recommendedName>
</protein>
<feature type="domain" description="CRISPR type III-associated protein" evidence="2">
    <location>
        <begin position="14"/>
        <end position="210"/>
    </location>
</feature>
<gene>
    <name evidence="3" type="ORF">K8G79_13125</name>
</gene>
<dbReference type="PANTHER" id="PTHR35579:SF3">
    <property type="entry name" value="CRISPR SYSTEM CMS ENDORIBONUCLEASE CSM3"/>
    <property type="match status" value="1"/>
</dbReference>
<dbReference type="GO" id="GO:0051607">
    <property type="term" value="P:defense response to virus"/>
    <property type="evidence" value="ECO:0007669"/>
    <property type="project" value="UniProtKB-KW"/>
</dbReference>
<dbReference type="Pfam" id="PF03787">
    <property type="entry name" value="RAMPs"/>
    <property type="match status" value="1"/>
</dbReference>
<name>A0AAJ1AKS9_9BACT</name>
<dbReference type="InterPro" id="IPR005537">
    <property type="entry name" value="RAMP_III_fam"/>
</dbReference>
<comment type="caution">
    <text evidence="3">The sequence shown here is derived from an EMBL/GenBank/DDBJ whole genome shotgun (WGS) entry which is preliminary data.</text>
</comment>
<keyword evidence="1" id="KW-0051">Antiviral defense</keyword>